<evidence type="ECO:0000313" key="3">
    <source>
        <dbReference type="Proteomes" id="UP001487740"/>
    </source>
</evidence>
<feature type="compositionally biased region" description="Polar residues" evidence="1">
    <location>
        <begin position="10"/>
        <end position="24"/>
    </location>
</feature>
<proteinExistence type="predicted"/>
<evidence type="ECO:0000256" key="1">
    <source>
        <dbReference type="SAM" id="MobiDB-lite"/>
    </source>
</evidence>
<accession>A0AAW0TG40</accession>
<feature type="region of interest" description="Disordered" evidence="1">
    <location>
        <begin position="78"/>
        <end position="110"/>
    </location>
</feature>
<reference evidence="2 3" key="1">
    <citation type="submission" date="2023-03" db="EMBL/GenBank/DDBJ databases">
        <title>High-quality genome of Scylla paramamosain provides insights in environmental adaptation.</title>
        <authorList>
            <person name="Zhang L."/>
        </authorList>
    </citation>
    <scope>NUCLEOTIDE SEQUENCE [LARGE SCALE GENOMIC DNA]</scope>
    <source>
        <strain evidence="2">LZ_2023a</strain>
        <tissue evidence="2">Muscle</tissue>
    </source>
</reference>
<organism evidence="2 3">
    <name type="scientific">Scylla paramamosain</name>
    <name type="common">Mud crab</name>
    <dbReference type="NCBI Taxonomy" id="85552"/>
    <lineage>
        <taxon>Eukaryota</taxon>
        <taxon>Metazoa</taxon>
        <taxon>Ecdysozoa</taxon>
        <taxon>Arthropoda</taxon>
        <taxon>Crustacea</taxon>
        <taxon>Multicrustacea</taxon>
        <taxon>Malacostraca</taxon>
        <taxon>Eumalacostraca</taxon>
        <taxon>Eucarida</taxon>
        <taxon>Decapoda</taxon>
        <taxon>Pleocyemata</taxon>
        <taxon>Brachyura</taxon>
        <taxon>Eubrachyura</taxon>
        <taxon>Portunoidea</taxon>
        <taxon>Portunidae</taxon>
        <taxon>Portuninae</taxon>
        <taxon>Scylla</taxon>
    </lineage>
</organism>
<gene>
    <name evidence="2" type="ORF">O3P69_016401</name>
</gene>
<evidence type="ECO:0000313" key="2">
    <source>
        <dbReference type="EMBL" id="KAK8385597.1"/>
    </source>
</evidence>
<feature type="region of interest" description="Disordered" evidence="1">
    <location>
        <begin position="1"/>
        <end position="29"/>
    </location>
</feature>
<protein>
    <submittedName>
        <fullName evidence="2">Uncharacterized protein</fullName>
    </submittedName>
</protein>
<feature type="compositionally biased region" description="Polar residues" evidence="1">
    <location>
        <begin position="92"/>
        <end position="110"/>
    </location>
</feature>
<keyword evidence="3" id="KW-1185">Reference proteome</keyword>
<name>A0AAW0TG40_SCYPA</name>
<dbReference type="Proteomes" id="UP001487740">
    <property type="component" value="Unassembled WGS sequence"/>
</dbReference>
<comment type="caution">
    <text evidence="2">The sequence shown here is derived from an EMBL/GenBank/DDBJ whole genome shotgun (WGS) entry which is preliminary data.</text>
</comment>
<dbReference type="EMBL" id="JARAKH010000032">
    <property type="protein sequence ID" value="KAK8385597.1"/>
    <property type="molecule type" value="Genomic_DNA"/>
</dbReference>
<dbReference type="AlphaFoldDB" id="A0AAW0TG40"/>
<sequence>MKLRSHESSSRGWDSGTSQRTQGRLTAKSGGLGGWVLLAVWWSCCLRGIRRVTEWCENRHPPRRLLRCTLDLERGHASTQTVTGDDYGHQYDQISASRAQENTKTDALQT</sequence>